<dbReference type="PROSITE" id="PS50949">
    <property type="entry name" value="HTH_GNTR"/>
    <property type="match status" value="1"/>
</dbReference>
<protein>
    <submittedName>
        <fullName evidence="6">GntR family transcriptional regulator</fullName>
    </submittedName>
</protein>
<dbReference type="InterPro" id="IPR000524">
    <property type="entry name" value="Tscrpt_reg_HTH_GntR"/>
</dbReference>
<dbReference type="SUPFAM" id="SSF46785">
    <property type="entry name" value="Winged helix' DNA-binding domain"/>
    <property type="match status" value="1"/>
</dbReference>
<sequence length="251" mass="26819">MVIHLGKGLHGQAVEEIGRRIIRGDIPPGSALHPDKLEAELGVSKTVVREAMRVLASKGLIESRQKRGTTIRPRADWNLLDSDLLRWQGSSAPSEGFLEDLAEVRAIVEPAGARLAATRRTDADLDAIRQALDAMAGAGTDADAMVEADLAFHRALLDAAHNELLSRMEVVIEAGLRIRDRIVHGAQHTSDSLPVHRELLRAVEAGDPDAAVAAVESLLTQASEDLAAVQSGDECDEYGKGATGAVREEPS</sequence>
<dbReference type="STRING" id="457427.SSOG_07295"/>
<dbReference type="SMART" id="SM00895">
    <property type="entry name" value="FCD"/>
    <property type="match status" value="1"/>
</dbReference>
<feature type="domain" description="HTH gntR-type" evidence="5">
    <location>
        <begin position="7"/>
        <end position="74"/>
    </location>
</feature>
<dbReference type="OrthoDB" id="4164516at2"/>
<evidence type="ECO:0000313" key="6">
    <source>
        <dbReference type="EMBL" id="EFL27581.1"/>
    </source>
</evidence>
<evidence type="ECO:0000259" key="5">
    <source>
        <dbReference type="PROSITE" id="PS50949"/>
    </source>
</evidence>
<keyword evidence="2" id="KW-0238">DNA-binding</keyword>
<evidence type="ECO:0000256" key="2">
    <source>
        <dbReference type="ARBA" id="ARBA00023125"/>
    </source>
</evidence>
<keyword evidence="3" id="KW-0804">Transcription</keyword>
<dbReference type="GO" id="GO:0003677">
    <property type="term" value="F:DNA binding"/>
    <property type="evidence" value="ECO:0007669"/>
    <property type="project" value="UniProtKB-KW"/>
</dbReference>
<accession>D9WIS8</accession>
<dbReference type="Gene3D" id="1.20.120.530">
    <property type="entry name" value="GntR ligand-binding domain-like"/>
    <property type="match status" value="1"/>
</dbReference>
<evidence type="ECO:0000256" key="1">
    <source>
        <dbReference type="ARBA" id="ARBA00023015"/>
    </source>
</evidence>
<dbReference type="Pfam" id="PF00392">
    <property type="entry name" value="GntR"/>
    <property type="match status" value="1"/>
</dbReference>
<dbReference type="Pfam" id="PF07729">
    <property type="entry name" value="FCD"/>
    <property type="match status" value="1"/>
</dbReference>
<dbReference type="AlphaFoldDB" id="D9WIS8"/>
<name>D9WIS8_9ACTN</name>
<reference evidence="6 7" key="1">
    <citation type="submission" date="2009-02" db="EMBL/GenBank/DDBJ databases">
        <title>Annotation of Streptomyces hygroscopicus strain ATCC 53653.</title>
        <authorList>
            <consortium name="The Broad Institute Genome Sequencing Platform"/>
            <consortium name="Broad Institute Microbial Sequencing Center"/>
            <person name="Fischbach M."/>
            <person name="Godfrey P."/>
            <person name="Ward D."/>
            <person name="Young S."/>
            <person name="Zeng Q."/>
            <person name="Koehrsen M."/>
            <person name="Alvarado L."/>
            <person name="Berlin A.M."/>
            <person name="Bochicchio J."/>
            <person name="Borenstein D."/>
            <person name="Chapman S.B."/>
            <person name="Chen Z."/>
            <person name="Engels R."/>
            <person name="Freedman E."/>
            <person name="Gellesch M."/>
            <person name="Goldberg J."/>
            <person name="Griggs A."/>
            <person name="Gujja S."/>
            <person name="Heilman E.R."/>
            <person name="Heiman D.I."/>
            <person name="Hepburn T.A."/>
            <person name="Howarth C."/>
            <person name="Jen D."/>
            <person name="Larson L."/>
            <person name="Lewis B."/>
            <person name="Mehta T."/>
            <person name="Park D."/>
            <person name="Pearson M."/>
            <person name="Richards J."/>
            <person name="Roberts A."/>
            <person name="Saif S."/>
            <person name="Shea T.D."/>
            <person name="Shenoy N."/>
            <person name="Sisk P."/>
            <person name="Stolte C."/>
            <person name="Sykes S.N."/>
            <person name="Thomson T."/>
            <person name="Walk T."/>
            <person name="White J."/>
            <person name="Yandava C."/>
            <person name="Straight P."/>
            <person name="Clardy J."/>
            <person name="Hung D."/>
            <person name="Kolter R."/>
            <person name="Mekalanos J."/>
            <person name="Walker S."/>
            <person name="Walsh C.T."/>
            <person name="Wieland-Brown L.C."/>
            <person name="Haas B."/>
            <person name="Nusbaum C."/>
            <person name="Birren B."/>
        </authorList>
    </citation>
    <scope>NUCLEOTIDE SEQUENCE [LARGE SCALE GENOMIC DNA]</scope>
    <source>
        <strain evidence="6 7">ATCC 53653</strain>
    </source>
</reference>
<proteinExistence type="predicted"/>
<evidence type="ECO:0000256" key="4">
    <source>
        <dbReference type="SAM" id="MobiDB-lite"/>
    </source>
</evidence>
<organism evidence="6 7">
    <name type="scientific">Streptomyces himastatinicus ATCC 53653</name>
    <dbReference type="NCBI Taxonomy" id="457427"/>
    <lineage>
        <taxon>Bacteria</taxon>
        <taxon>Bacillati</taxon>
        <taxon>Actinomycetota</taxon>
        <taxon>Actinomycetes</taxon>
        <taxon>Kitasatosporales</taxon>
        <taxon>Streptomycetaceae</taxon>
        <taxon>Streptomyces</taxon>
        <taxon>Streptomyces violaceusniger group</taxon>
    </lineage>
</organism>
<dbReference type="InterPro" id="IPR036390">
    <property type="entry name" value="WH_DNA-bd_sf"/>
</dbReference>
<dbReference type="InterPro" id="IPR008920">
    <property type="entry name" value="TF_FadR/GntR_C"/>
</dbReference>
<dbReference type="Proteomes" id="UP000003963">
    <property type="component" value="Unassembled WGS sequence"/>
</dbReference>
<dbReference type="InterPro" id="IPR011711">
    <property type="entry name" value="GntR_C"/>
</dbReference>
<dbReference type="SUPFAM" id="SSF48008">
    <property type="entry name" value="GntR ligand-binding domain-like"/>
    <property type="match status" value="1"/>
</dbReference>
<dbReference type="PANTHER" id="PTHR43537">
    <property type="entry name" value="TRANSCRIPTIONAL REGULATOR, GNTR FAMILY"/>
    <property type="match status" value="1"/>
</dbReference>
<gene>
    <name evidence="6" type="ORF">SSOG_07295</name>
</gene>
<dbReference type="CDD" id="cd07377">
    <property type="entry name" value="WHTH_GntR"/>
    <property type="match status" value="1"/>
</dbReference>
<dbReference type="EMBL" id="GG657754">
    <property type="protein sequence ID" value="EFL27581.1"/>
    <property type="molecule type" value="Genomic_DNA"/>
</dbReference>
<dbReference type="GO" id="GO:0003700">
    <property type="term" value="F:DNA-binding transcription factor activity"/>
    <property type="evidence" value="ECO:0007669"/>
    <property type="project" value="InterPro"/>
</dbReference>
<feature type="region of interest" description="Disordered" evidence="4">
    <location>
        <begin position="230"/>
        <end position="251"/>
    </location>
</feature>
<evidence type="ECO:0000313" key="7">
    <source>
        <dbReference type="Proteomes" id="UP000003963"/>
    </source>
</evidence>
<keyword evidence="1" id="KW-0805">Transcription regulation</keyword>
<dbReference type="InterPro" id="IPR036388">
    <property type="entry name" value="WH-like_DNA-bd_sf"/>
</dbReference>
<dbReference type="PANTHER" id="PTHR43537:SF44">
    <property type="entry name" value="GNTR FAMILY REGULATORY PROTEIN"/>
    <property type="match status" value="1"/>
</dbReference>
<keyword evidence="7" id="KW-1185">Reference proteome</keyword>
<dbReference type="RefSeq" id="WP_009719379.1">
    <property type="nucleotide sequence ID" value="NZ_GG657754.1"/>
</dbReference>
<dbReference type="HOGENOM" id="CLU_017584_9_4_11"/>
<evidence type="ECO:0000256" key="3">
    <source>
        <dbReference type="ARBA" id="ARBA00023163"/>
    </source>
</evidence>
<dbReference type="Gene3D" id="1.10.10.10">
    <property type="entry name" value="Winged helix-like DNA-binding domain superfamily/Winged helix DNA-binding domain"/>
    <property type="match status" value="1"/>
</dbReference>
<dbReference type="SMART" id="SM00345">
    <property type="entry name" value="HTH_GNTR"/>
    <property type="match status" value="1"/>
</dbReference>